<dbReference type="CDD" id="cd00077">
    <property type="entry name" value="HDc"/>
    <property type="match status" value="1"/>
</dbReference>
<dbReference type="RefSeq" id="WP_149170406.1">
    <property type="nucleotide sequence ID" value="NZ_VTOY01000001.1"/>
</dbReference>
<organism evidence="2 3">
    <name type="scientific">Selenomonas ruminis</name>
    <dbReference type="NCBI Taxonomy" id="2593411"/>
    <lineage>
        <taxon>Bacteria</taxon>
        <taxon>Bacillati</taxon>
        <taxon>Bacillota</taxon>
        <taxon>Negativicutes</taxon>
        <taxon>Selenomonadales</taxon>
        <taxon>Selenomonadaceae</taxon>
        <taxon>Selenomonas</taxon>
    </lineage>
</organism>
<dbReference type="InterPro" id="IPR006674">
    <property type="entry name" value="HD_domain"/>
</dbReference>
<protein>
    <submittedName>
        <fullName evidence="2">HDIG domain-containing protein</fullName>
    </submittedName>
</protein>
<accession>A0A5D6WBF6</accession>
<dbReference type="InterPro" id="IPR006675">
    <property type="entry name" value="HDIG_dom"/>
</dbReference>
<reference evidence="2 3" key="1">
    <citation type="submission" date="2019-08" db="EMBL/GenBank/DDBJ databases">
        <title>Selenomonas sp. mPRGC5 and Selenomonas sp. mPRGC8 isolated from ruminal fluid of dairy goat (Capra hircus).</title>
        <authorList>
            <person name="Poothong S."/>
            <person name="Nuengjamnong C."/>
            <person name="Tanasupawat S."/>
        </authorList>
    </citation>
    <scope>NUCLEOTIDE SEQUENCE [LARGE SCALE GENOMIC DNA]</scope>
    <source>
        <strain evidence="3">mPRGC5</strain>
    </source>
</reference>
<feature type="domain" description="HD" evidence="1">
    <location>
        <begin position="45"/>
        <end position="152"/>
    </location>
</feature>
<dbReference type="SUPFAM" id="SSF109604">
    <property type="entry name" value="HD-domain/PDEase-like"/>
    <property type="match status" value="1"/>
</dbReference>
<proteinExistence type="predicted"/>
<dbReference type="NCBIfam" id="TIGR00277">
    <property type="entry name" value="HDIG"/>
    <property type="match status" value="1"/>
</dbReference>
<dbReference type="Pfam" id="PF01966">
    <property type="entry name" value="HD"/>
    <property type="match status" value="1"/>
</dbReference>
<dbReference type="AlphaFoldDB" id="A0A5D6WBF6"/>
<dbReference type="Gene3D" id="1.10.3210.10">
    <property type="entry name" value="Hypothetical protein af1432"/>
    <property type="match status" value="1"/>
</dbReference>
<comment type="caution">
    <text evidence="2">The sequence shown here is derived from an EMBL/GenBank/DDBJ whole genome shotgun (WGS) entry which is preliminary data.</text>
</comment>
<sequence>MIQRIRQFYRALTAHISEKDREFIDRSIPAAARGLFYQMHPADQYHALHVAKTALQLVDKSNLPIDRSMLLRCALLHDVGRVKGDLDIWGKVLTVLLTHYAPAFARRIARKDCASFWDKPGHALYVYYHHPEIGAAKLRAIGLAEEAAIVSRHHQAASSGDSAVLTILRQADEKN</sequence>
<gene>
    <name evidence="2" type="ORF">FZ040_01710</name>
</gene>
<dbReference type="EMBL" id="VTOY01000001">
    <property type="protein sequence ID" value="TYZ24782.1"/>
    <property type="molecule type" value="Genomic_DNA"/>
</dbReference>
<dbReference type="InterPro" id="IPR003607">
    <property type="entry name" value="HD/PDEase_dom"/>
</dbReference>
<keyword evidence="3" id="KW-1185">Reference proteome</keyword>
<evidence type="ECO:0000313" key="2">
    <source>
        <dbReference type="EMBL" id="TYZ24782.1"/>
    </source>
</evidence>
<dbReference type="Proteomes" id="UP000323646">
    <property type="component" value="Unassembled WGS sequence"/>
</dbReference>
<name>A0A5D6WBF6_9FIRM</name>
<evidence type="ECO:0000259" key="1">
    <source>
        <dbReference type="Pfam" id="PF01966"/>
    </source>
</evidence>
<evidence type="ECO:0000313" key="3">
    <source>
        <dbReference type="Proteomes" id="UP000323646"/>
    </source>
</evidence>
<dbReference type="OrthoDB" id="68032at2"/>